<proteinExistence type="predicted"/>
<reference evidence="1 2" key="1">
    <citation type="journal article" date="2016" name="Nat. Commun.">
        <title>Thousands of microbial genomes shed light on interconnected biogeochemical processes in an aquifer system.</title>
        <authorList>
            <person name="Anantharaman K."/>
            <person name="Brown C.T."/>
            <person name="Hug L.A."/>
            <person name="Sharon I."/>
            <person name="Castelle C.J."/>
            <person name="Probst A.J."/>
            <person name="Thomas B.C."/>
            <person name="Singh A."/>
            <person name="Wilkins M.J."/>
            <person name="Karaoz U."/>
            <person name="Brodie E.L."/>
            <person name="Williams K.H."/>
            <person name="Hubbard S.S."/>
            <person name="Banfield J.F."/>
        </authorList>
    </citation>
    <scope>NUCLEOTIDE SEQUENCE [LARGE SCALE GENOMIC DNA]</scope>
</reference>
<evidence type="ECO:0000313" key="2">
    <source>
        <dbReference type="Proteomes" id="UP000178419"/>
    </source>
</evidence>
<evidence type="ECO:0000313" key="1">
    <source>
        <dbReference type="EMBL" id="OGM21606.1"/>
    </source>
</evidence>
<accession>A0A1F7Y2V9</accession>
<dbReference type="AlphaFoldDB" id="A0A1F7Y2V9"/>
<dbReference type="Proteomes" id="UP000178419">
    <property type="component" value="Unassembled WGS sequence"/>
</dbReference>
<comment type="caution">
    <text evidence="1">The sequence shown here is derived from an EMBL/GenBank/DDBJ whole genome shotgun (WGS) entry which is preliminary data.</text>
</comment>
<gene>
    <name evidence="1" type="ORF">A2714_02120</name>
</gene>
<dbReference type="EMBL" id="MGGE01000012">
    <property type="protein sequence ID" value="OGM21606.1"/>
    <property type="molecule type" value="Genomic_DNA"/>
</dbReference>
<sequence>MSNNERVVGRLVVTNLSMRLPCSRTCPFNRQCAEKYQDDVCAGRIDDFVRQQVYGTPGEKIINDGKIRFETSTPDGKVAIYNGSVNIIR</sequence>
<organism evidence="1 2">
    <name type="scientific">Candidatus Woesebacteria bacterium RIFCSPHIGHO2_01_FULL_38_9</name>
    <dbReference type="NCBI Taxonomy" id="1802492"/>
    <lineage>
        <taxon>Bacteria</taxon>
        <taxon>Candidatus Woeseibacteriota</taxon>
    </lineage>
</organism>
<protein>
    <submittedName>
        <fullName evidence="1">Uncharacterized protein</fullName>
    </submittedName>
</protein>
<name>A0A1F7Y2V9_9BACT</name>